<organism evidence="1 2">
    <name type="scientific">Candidatus Nitrospira nitrosa</name>
    <dbReference type="NCBI Taxonomy" id="1742972"/>
    <lineage>
        <taxon>Bacteria</taxon>
        <taxon>Pseudomonadati</taxon>
        <taxon>Nitrospirota</taxon>
        <taxon>Nitrospiria</taxon>
        <taxon>Nitrospirales</taxon>
        <taxon>Nitrospiraceae</taxon>
        <taxon>Nitrospira</taxon>
    </lineage>
</organism>
<evidence type="ECO:0000313" key="2">
    <source>
        <dbReference type="Proteomes" id="UP000199032"/>
    </source>
</evidence>
<dbReference type="EMBL" id="CZQA01000011">
    <property type="protein sequence ID" value="CUS38338.1"/>
    <property type="molecule type" value="Genomic_DNA"/>
</dbReference>
<gene>
    <name evidence="1" type="ORF">COMA1_50052</name>
</gene>
<accession>A0A0S4LTD8</accession>
<evidence type="ECO:0000313" key="1">
    <source>
        <dbReference type="EMBL" id="CUS38338.1"/>
    </source>
</evidence>
<keyword evidence="2" id="KW-1185">Reference proteome</keyword>
<name>A0A0S4LTD8_9BACT</name>
<protein>
    <submittedName>
        <fullName evidence="1">Uncharacterized protein</fullName>
    </submittedName>
</protein>
<proteinExistence type="predicted"/>
<dbReference type="AlphaFoldDB" id="A0A0S4LTD8"/>
<dbReference type="Proteomes" id="UP000199032">
    <property type="component" value="Unassembled WGS sequence"/>
</dbReference>
<sequence length="73" mass="7655">MASRFNAGIPDISLDLGVGDVVVTEGSPAAAKALGIGTFVGSNRVETMQNPIGNINNCRIVWRIAWILLASQS</sequence>
<reference evidence="1 2" key="1">
    <citation type="submission" date="2015-10" db="EMBL/GenBank/DDBJ databases">
        <authorList>
            <person name="Gilbert D.G."/>
        </authorList>
    </citation>
    <scope>NUCLEOTIDE SEQUENCE [LARGE SCALE GENOMIC DNA]</scope>
    <source>
        <strain evidence="1">COMA1</strain>
    </source>
</reference>